<dbReference type="EMBL" id="JAWXYG010000005">
    <property type="protein sequence ID" value="KAK4271535.1"/>
    <property type="molecule type" value="Genomic_DNA"/>
</dbReference>
<name>A0AAE1KEJ7_9FABA</name>
<keyword evidence="3" id="KW-1185">Reference proteome</keyword>
<protein>
    <submittedName>
        <fullName evidence="2">Uncharacterized protein</fullName>
    </submittedName>
</protein>
<reference evidence="2" key="1">
    <citation type="submission" date="2023-10" db="EMBL/GenBank/DDBJ databases">
        <title>Chromosome-level genome of the transformable northern wattle, Acacia crassicarpa.</title>
        <authorList>
            <person name="Massaro I."/>
            <person name="Sinha N.R."/>
            <person name="Poethig S."/>
            <person name="Leichty A.R."/>
        </authorList>
    </citation>
    <scope>NUCLEOTIDE SEQUENCE</scope>
    <source>
        <strain evidence="2">Acra3RX</strain>
        <tissue evidence="2">Leaf</tissue>
    </source>
</reference>
<organism evidence="2 3">
    <name type="scientific">Acacia crassicarpa</name>
    <name type="common">northern wattle</name>
    <dbReference type="NCBI Taxonomy" id="499986"/>
    <lineage>
        <taxon>Eukaryota</taxon>
        <taxon>Viridiplantae</taxon>
        <taxon>Streptophyta</taxon>
        <taxon>Embryophyta</taxon>
        <taxon>Tracheophyta</taxon>
        <taxon>Spermatophyta</taxon>
        <taxon>Magnoliopsida</taxon>
        <taxon>eudicotyledons</taxon>
        <taxon>Gunneridae</taxon>
        <taxon>Pentapetalae</taxon>
        <taxon>rosids</taxon>
        <taxon>fabids</taxon>
        <taxon>Fabales</taxon>
        <taxon>Fabaceae</taxon>
        <taxon>Caesalpinioideae</taxon>
        <taxon>mimosoid clade</taxon>
        <taxon>Acacieae</taxon>
        <taxon>Acacia</taxon>
    </lineage>
</organism>
<gene>
    <name evidence="2" type="ORF">QN277_020219</name>
</gene>
<accession>A0AAE1KEJ7</accession>
<proteinExistence type="predicted"/>
<feature type="compositionally biased region" description="Polar residues" evidence="1">
    <location>
        <begin position="8"/>
        <end position="20"/>
    </location>
</feature>
<comment type="caution">
    <text evidence="2">The sequence shown here is derived from an EMBL/GenBank/DDBJ whole genome shotgun (WGS) entry which is preliminary data.</text>
</comment>
<dbReference type="Proteomes" id="UP001293593">
    <property type="component" value="Unassembled WGS sequence"/>
</dbReference>
<feature type="region of interest" description="Disordered" evidence="1">
    <location>
        <begin position="1"/>
        <end position="28"/>
    </location>
</feature>
<dbReference type="AlphaFoldDB" id="A0AAE1KEJ7"/>
<sequence>MSLLAGRSSANFGGSRSTNVLGGRRSAI</sequence>
<evidence type="ECO:0000313" key="3">
    <source>
        <dbReference type="Proteomes" id="UP001293593"/>
    </source>
</evidence>
<evidence type="ECO:0000313" key="2">
    <source>
        <dbReference type="EMBL" id="KAK4271535.1"/>
    </source>
</evidence>
<evidence type="ECO:0000256" key="1">
    <source>
        <dbReference type="SAM" id="MobiDB-lite"/>
    </source>
</evidence>